<dbReference type="PANTHER" id="PTHR32092:SF2">
    <property type="entry name" value="ALPHA-GALACTURONIDASE"/>
    <property type="match status" value="1"/>
</dbReference>
<evidence type="ECO:0000256" key="4">
    <source>
        <dbReference type="ARBA" id="ARBA00022723"/>
    </source>
</evidence>
<accession>A0A413FL37</accession>
<comment type="cofactor">
    <cofactor evidence="1">
        <name>Mn(2+)</name>
        <dbReference type="ChEBI" id="CHEBI:29035"/>
    </cofactor>
</comment>
<dbReference type="InterPro" id="IPR022616">
    <property type="entry name" value="Glyco_hydro_4_C"/>
</dbReference>
<dbReference type="InterPro" id="IPR001088">
    <property type="entry name" value="Glyco_hydro_4"/>
</dbReference>
<evidence type="ECO:0000259" key="14">
    <source>
        <dbReference type="Pfam" id="PF11975"/>
    </source>
</evidence>
<comment type="caution">
    <text evidence="15">The sequence shown here is derived from an EMBL/GenBank/DDBJ whole genome shotgun (WGS) entry which is preliminary data.</text>
</comment>
<name>A0A413FL37_9FIRM</name>
<evidence type="ECO:0000256" key="11">
    <source>
        <dbReference type="PIRSR" id="PIRSR601088-3"/>
    </source>
</evidence>
<feature type="site" description="Increases basicity of active site Tyr" evidence="12">
    <location>
        <position position="121"/>
    </location>
</feature>
<evidence type="ECO:0000256" key="13">
    <source>
        <dbReference type="RuleBase" id="RU361152"/>
    </source>
</evidence>
<keyword evidence="8" id="KW-0119">Carbohydrate metabolism</keyword>
<protein>
    <submittedName>
        <fullName evidence="15">Alpha-glucosidase/alpha-galactosidase</fullName>
    </submittedName>
</protein>
<feature type="domain" description="Glycosyl hydrolase family 4 C-terminal" evidence="14">
    <location>
        <begin position="213"/>
        <end position="437"/>
    </location>
</feature>
<comment type="similarity">
    <text evidence="2 13">Belongs to the glycosyl hydrolase 4 family.</text>
</comment>
<feature type="binding site" evidence="11">
    <location>
        <position position="181"/>
    </location>
    <ligand>
        <name>Mn(2+)</name>
        <dbReference type="ChEBI" id="CHEBI:29035"/>
    </ligand>
</feature>
<dbReference type="AlphaFoldDB" id="A0A413FL37"/>
<reference evidence="15 16" key="1">
    <citation type="submission" date="2018-08" db="EMBL/GenBank/DDBJ databases">
        <title>A genome reference for cultivated species of the human gut microbiota.</title>
        <authorList>
            <person name="Zou Y."/>
            <person name="Xue W."/>
            <person name="Luo G."/>
        </authorList>
    </citation>
    <scope>NUCLEOTIDE SEQUENCE [LARGE SCALE GENOMIC DNA]</scope>
    <source>
        <strain evidence="15 16">AF04-15</strain>
    </source>
</reference>
<organism evidence="15 16">
    <name type="scientific">Enterocloster asparagiformis</name>
    <dbReference type="NCBI Taxonomy" id="333367"/>
    <lineage>
        <taxon>Bacteria</taxon>
        <taxon>Bacillati</taxon>
        <taxon>Bacillota</taxon>
        <taxon>Clostridia</taxon>
        <taxon>Lachnospirales</taxon>
        <taxon>Lachnospiraceae</taxon>
        <taxon>Enterocloster</taxon>
    </lineage>
</organism>
<evidence type="ECO:0000256" key="5">
    <source>
        <dbReference type="ARBA" id="ARBA00022801"/>
    </source>
</evidence>
<comment type="cofactor">
    <cofactor evidence="13">
        <name>NAD(+)</name>
        <dbReference type="ChEBI" id="CHEBI:57540"/>
    </cofactor>
    <text evidence="13">Binds 1 NAD(+) per subunit.</text>
</comment>
<evidence type="ECO:0000256" key="6">
    <source>
        <dbReference type="ARBA" id="ARBA00023027"/>
    </source>
</evidence>
<dbReference type="Gene3D" id="3.90.1820.10">
    <property type="entry name" value="AglA-like glucosidase"/>
    <property type="match status" value="1"/>
</dbReference>
<evidence type="ECO:0000256" key="3">
    <source>
        <dbReference type="ARBA" id="ARBA00011881"/>
    </source>
</evidence>
<dbReference type="Proteomes" id="UP000283880">
    <property type="component" value="Unassembled WGS sequence"/>
</dbReference>
<evidence type="ECO:0000256" key="9">
    <source>
        <dbReference type="ARBA" id="ARBA00023295"/>
    </source>
</evidence>
<gene>
    <name evidence="15" type="ORF">DWV29_02045</name>
</gene>
<evidence type="ECO:0000256" key="10">
    <source>
        <dbReference type="PIRSR" id="PIRSR601088-2"/>
    </source>
</evidence>
<feature type="binding site" evidence="11">
    <location>
        <position position="218"/>
    </location>
    <ligand>
        <name>Mn(2+)</name>
        <dbReference type="ChEBI" id="CHEBI:29035"/>
    </ligand>
</feature>
<dbReference type="GO" id="GO:0005975">
    <property type="term" value="P:carbohydrate metabolic process"/>
    <property type="evidence" value="ECO:0007669"/>
    <property type="project" value="InterPro"/>
</dbReference>
<dbReference type="PANTHER" id="PTHR32092">
    <property type="entry name" value="6-PHOSPHO-BETA-GLUCOSIDASE-RELATED"/>
    <property type="match status" value="1"/>
</dbReference>
<sequence>MQFQVKENRVTDLKVAYLGGGSRGWAWGFMKDLAMDGQMEGTVVLYDINRQAAEANKIIGNKISAHPDAKARWSYRVADSLEEALTGADFVVISILPGTFQEMRSDVHEPEQFGIYQSVGDTVGPGGLIRAMRTLPIFAEFARGIAAYCPQAWVINYTNPMTVCVRTLYQVFPKIKAFGCCHEVFGVQETMAAMLNDLRGIQGVRREEIRTNVLGINHFTWIDKASYKGLDLMPIWKEFCEKYAEEGFIENPSENWMNSHFESCQRVKIDLTKRYGIIAAAGDRHLAEFMPPWYLKTPETVKYWKFSLTSVDWREKDLQERLERSRRLVSGGEVIELSPSGEEGHLLMKALLGLGDMVSNVNIPNRGQMPDLPADVVVETNALFRRDEISPVCAGHLPGNVLALIERHVCNQENTVKAALSCDKELAFTTFMNDPQVNLTIDEGRELFERMLHNTEKYLPDSWKC</sequence>
<dbReference type="Pfam" id="PF11975">
    <property type="entry name" value="Glyco_hydro_4C"/>
    <property type="match status" value="1"/>
</dbReference>
<keyword evidence="7 11" id="KW-0464">Manganese</keyword>
<dbReference type="InterPro" id="IPR053715">
    <property type="entry name" value="GH4_Enzyme_sf"/>
</dbReference>
<evidence type="ECO:0000313" key="15">
    <source>
        <dbReference type="EMBL" id="RGX33017.1"/>
    </source>
</evidence>
<dbReference type="GO" id="GO:0046872">
    <property type="term" value="F:metal ion binding"/>
    <property type="evidence" value="ECO:0007669"/>
    <property type="project" value="UniProtKB-KW"/>
</dbReference>
<dbReference type="InterPro" id="IPR036291">
    <property type="entry name" value="NAD(P)-bd_dom_sf"/>
</dbReference>
<proteinExistence type="inferred from homology"/>
<keyword evidence="9 13" id="KW-0326">Glycosidase</keyword>
<evidence type="ECO:0000256" key="8">
    <source>
        <dbReference type="ARBA" id="ARBA00023277"/>
    </source>
</evidence>
<keyword evidence="11" id="KW-0533">Nickel</keyword>
<keyword evidence="4 11" id="KW-0479">Metal-binding</keyword>
<dbReference type="SUPFAM" id="SSF56327">
    <property type="entry name" value="LDH C-terminal domain-like"/>
    <property type="match status" value="1"/>
</dbReference>
<keyword evidence="5 13" id="KW-0378">Hydrolase</keyword>
<dbReference type="SUPFAM" id="SSF51735">
    <property type="entry name" value="NAD(P)-binding Rossmann-fold domains"/>
    <property type="match status" value="1"/>
</dbReference>
<dbReference type="EMBL" id="QSBM01000001">
    <property type="protein sequence ID" value="RGX33017.1"/>
    <property type="molecule type" value="Genomic_DNA"/>
</dbReference>
<evidence type="ECO:0000313" key="16">
    <source>
        <dbReference type="Proteomes" id="UP000283880"/>
    </source>
</evidence>
<dbReference type="OrthoDB" id="9808275at2"/>
<feature type="binding site" evidence="10">
    <location>
        <position position="159"/>
    </location>
    <ligand>
        <name>substrate</name>
    </ligand>
</feature>
<keyword evidence="6 13" id="KW-0520">NAD</keyword>
<evidence type="ECO:0000256" key="1">
    <source>
        <dbReference type="ARBA" id="ARBA00001936"/>
    </source>
</evidence>
<keyword evidence="11" id="KW-0408">Iron</keyword>
<evidence type="ECO:0000256" key="2">
    <source>
        <dbReference type="ARBA" id="ARBA00010141"/>
    </source>
</evidence>
<dbReference type="PRINTS" id="PR00732">
    <property type="entry name" value="GLHYDRLASE4"/>
</dbReference>
<keyword evidence="11" id="KW-0170">Cobalt</keyword>
<evidence type="ECO:0000256" key="7">
    <source>
        <dbReference type="ARBA" id="ARBA00023211"/>
    </source>
</evidence>
<evidence type="ECO:0000256" key="12">
    <source>
        <dbReference type="PIRSR" id="PIRSR601088-4"/>
    </source>
</evidence>
<dbReference type="Pfam" id="PF02056">
    <property type="entry name" value="Glyco_hydro_4"/>
    <property type="match status" value="1"/>
</dbReference>
<dbReference type="InterPro" id="IPR015955">
    <property type="entry name" value="Lactate_DH/Glyco_Ohase_4_C"/>
</dbReference>
<comment type="subunit">
    <text evidence="3">Homotetramer.</text>
</comment>
<dbReference type="GO" id="GO:0016616">
    <property type="term" value="F:oxidoreductase activity, acting on the CH-OH group of donors, NAD or NADP as acceptor"/>
    <property type="evidence" value="ECO:0007669"/>
    <property type="project" value="InterPro"/>
</dbReference>
<dbReference type="GO" id="GO:0004553">
    <property type="term" value="F:hydrolase activity, hydrolyzing O-glycosyl compounds"/>
    <property type="evidence" value="ECO:0007669"/>
    <property type="project" value="InterPro"/>
</dbReference>